<dbReference type="PANTHER" id="PTHR33164:SF64">
    <property type="entry name" value="TRANSCRIPTIONAL REGULATOR SLYA"/>
    <property type="match status" value="1"/>
</dbReference>
<evidence type="ECO:0000256" key="2">
    <source>
        <dbReference type="ARBA" id="ARBA00023125"/>
    </source>
</evidence>
<keyword evidence="2" id="KW-0238">DNA-binding</keyword>
<dbReference type="GO" id="GO:0003677">
    <property type="term" value="F:DNA binding"/>
    <property type="evidence" value="ECO:0007669"/>
    <property type="project" value="UniProtKB-KW"/>
</dbReference>
<dbReference type="Gene3D" id="1.10.10.10">
    <property type="entry name" value="Winged helix-like DNA-binding domain superfamily/Winged helix DNA-binding domain"/>
    <property type="match status" value="1"/>
</dbReference>
<dbReference type="EMBL" id="CP063373">
    <property type="protein sequence ID" value="QOV33161.1"/>
    <property type="molecule type" value="Genomic_DNA"/>
</dbReference>
<keyword evidence="1" id="KW-0805">Transcription regulation</keyword>
<dbReference type="InterPro" id="IPR000835">
    <property type="entry name" value="HTH_MarR-typ"/>
</dbReference>
<evidence type="ECO:0000256" key="1">
    <source>
        <dbReference type="ARBA" id="ARBA00023015"/>
    </source>
</evidence>
<evidence type="ECO:0000259" key="4">
    <source>
        <dbReference type="PROSITE" id="PS50995"/>
    </source>
</evidence>
<protein>
    <submittedName>
        <fullName evidence="5">MarR family transcriptional regulator</fullName>
    </submittedName>
</protein>
<dbReference type="PROSITE" id="PS50995">
    <property type="entry name" value="HTH_MARR_2"/>
    <property type="match status" value="1"/>
</dbReference>
<feature type="domain" description="HTH marR-type" evidence="4">
    <location>
        <begin position="8"/>
        <end position="139"/>
    </location>
</feature>
<dbReference type="AlphaFoldDB" id="A0A7M2SDA4"/>
<dbReference type="RefSeq" id="WP_194037850.1">
    <property type="nucleotide sequence ID" value="NZ_CP063373.1"/>
</dbReference>
<accession>A0A7M2SDA4</accession>
<dbReference type="Pfam" id="PF01047">
    <property type="entry name" value="MarR"/>
    <property type="match status" value="1"/>
</dbReference>
<dbReference type="InterPro" id="IPR039422">
    <property type="entry name" value="MarR/SlyA-like"/>
</dbReference>
<dbReference type="PANTHER" id="PTHR33164">
    <property type="entry name" value="TRANSCRIPTIONAL REGULATOR, MARR FAMILY"/>
    <property type="match status" value="1"/>
</dbReference>
<dbReference type="SMART" id="SM00347">
    <property type="entry name" value="HTH_MARR"/>
    <property type="match status" value="1"/>
</dbReference>
<keyword evidence="6" id="KW-1185">Reference proteome</keyword>
<dbReference type="KEGG" id="sfeu:IM697_23190"/>
<dbReference type="SUPFAM" id="SSF46785">
    <property type="entry name" value="Winged helix' DNA-binding domain"/>
    <property type="match status" value="1"/>
</dbReference>
<dbReference type="GO" id="GO:0003700">
    <property type="term" value="F:DNA-binding transcription factor activity"/>
    <property type="evidence" value="ECO:0007669"/>
    <property type="project" value="InterPro"/>
</dbReference>
<reference evidence="5 6" key="1">
    <citation type="submission" date="2020-10" db="EMBL/GenBank/DDBJ databases">
        <title>Streptomyces ferrugineus complate genome analysis.</title>
        <authorList>
            <person name="Anwar N."/>
        </authorList>
    </citation>
    <scope>NUCLEOTIDE SEQUENCE [LARGE SCALE GENOMIC DNA]</scope>
    <source>
        <strain evidence="5 6">CCTCC AA2014009</strain>
    </source>
</reference>
<dbReference type="Proteomes" id="UP000594205">
    <property type="component" value="Chromosome"/>
</dbReference>
<dbReference type="GO" id="GO:0006950">
    <property type="term" value="P:response to stress"/>
    <property type="evidence" value="ECO:0007669"/>
    <property type="project" value="TreeGrafter"/>
</dbReference>
<keyword evidence="3" id="KW-0804">Transcription</keyword>
<sequence length="146" mass="16626">MTTTSQSQAEAQWQLMKLVHELDMQNNARVRERVAKLGFTVAQASALRELTGPMTLSELAVRMGCEPSNAIVPLDKLEEQRLVERRPHPTDRRAKQLVLTPEGAERREELLKFLCEEPLWTLPQQEQDALQDLVQRAMARAETPSP</sequence>
<dbReference type="PRINTS" id="PR00598">
    <property type="entry name" value="HTHMARR"/>
</dbReference>
<evidence type="ECO:0000313" key="5">
    <source>
        <dbReference type="EMBL" id="QOV33161.1"/>
    </source>
</evidence>
<dbReference type="InterPro" id="IPR036390">
    <property type="entry name" value="WH_DNA-bd_sf"/>
</dbReference>
<gene>
    <name evidence="5" type="ORF">IM697_23190</name>
</gene>
<evidence type="ECO:0000313" key="6">
    <source>
        <dbReference type="Proteomes" id="UP000594205"/>
    </source>
</evidence>
<name>A0A7M2SDA4_9ACTN</name>
<proteinExistence type="predicted"/>
<organism evidence="5 6">
    <name type="scientific">Streptomyces ferrugineus</name>
    <dbReference type="NCBI Taxonomy" id="1413221"/>
    <lineage>
        <taxon>Bacteria</taxon>
        <taxon>Bacillati</taxon>
        <taxon>Actinomycetota</taxon>
        <taxon>Actinomycetes</taxon>
        <taxon>Kitasatosporales</taxon>
        <taxon>Streptomycetaceae</taxon>
        <taxon>Streptomyces</taxon>
    </lineage>
</organism>
<evidence type="ECO:0000256" key="3">
    <source>
        <dbReference type="ARBA" id="ARBA00023163"/>
    </source>
</evidence>
<dbReference type="InterPro" id="IPR036388">
    <property type="entry name" value="WH-like_DNA-bd_sf"/>
</dbReference>